<feature type="transmembrane region" description="Helical" evidence="1">
    <location>
        <begin position="87"/>
        <end position="106"/>
    </location>
</feature>
<keyword evidence="1" id="KW-0812">Transmembrane</keyword>
<dbReference type="RefSeq" id="WP_379934257.1">
    <property type="nucleotide sequence ID" value="NZ_JBHTHY010000006.1"/>
</dbReference>
<comment type="caution">
    <text evidence="2">The sequence shown here is derived from an EMBL/GenBank/DDBJ whole genome shotgun (WGS) entry which is preliminary data.</text>
</comment>
<gene>
    <name evidence="2" type="ORF">ACFQZJ_09995</name>
</gene>
<dbReference type="EMBL" id="JBHTHY010000006">
    <property type="protein sequence ID" value="MFD0797792.1"/>
    <property type="molecule type" value="Genomic_DNA"/>
</dbReference>
<feature type="transmembrane region" description="Helical" evidence="1">
    <location>
        <begin position="12"/>
        <end position="33"/>
    </location>
</feature>
<evidence type="ECO:0000256" key="1">
    <source>
        <dbReference type="SAM" id="Phobius"/>
    </source>
</evidence>
<proteinExistence type="predicted"/>
<dbReference type="Proteomes" id="UP001597012">
    <property type="component" value="Unassembled WGS sequence"/>
</dbReference>
<accession>A0ABW3B394</accession>
<evidence type="ECO:0000313" key="3">
    <source>
        <dbReference type="Proteomes" id="UP001597012"/>
    </source>
</evidence>
<keyword evidence="3" id="KW-1185">Reference proteome</keyword>
<keyword evidence="1" id="KW-0472">Membrane</keyword>
<keyword evidence="1" id="KW-1133">Transmembrane helix</keyword>
<protein>
    <recommendedName>
        <fullName evidence="4">Sugar transporter</fullName>
    </recommendedName>
</protein>
<evidence type="ECO:0008006" key="4">
    <source>
        <dbReference type="Google" id="ProtNLM"/>
    </source>
</evidence>
<feature type="transmembrane region" description="Helical" evidence="1">
    <location>
        <begin position="58"/>
        <end position="80"/>
    </location>
</feature>
<evidence type="ECO:0000313" key="2">
    <source>
        <dbReference type="EMBL" id="MFD0797792.1"/>
    </source>
</evidence>
<sequence length="145" mass="16099">MKTTTNIKPPRWFWVIGTVALLWNLMGVGAYLADAYTSIEDLEQMSQAERLLYESQPAWVTGAYAIAVWGGTLGCILLLMRKKWARTILYISLLGIIAQMSYSIFFSNSFEVYGPGGIVMPIVVLGIGIGLILFSNKAITATWLR</sequence>
<feature type="transmembrane region" description="Helical" evidence="1">
    <location>
        <begin position="112"/>
        <end position="135"/>
    </location>
</feature>
<name>A0ABW3B394_9FLAO</name>
<organism evidence="2 3">
    <name type="scientific">Maribacter chungangensis</name>
    <dbReference type="NCBI Taxonomy" id="1069117"/>
    <lineage>
        <taxon>Bacteria</taxon>
        <taxon>Pseudomonadati</taxon>
        <taxon>Bacteroidota</taxon>
        <taxon>Flavobacteriia</taxon>
        <taxon>Flavobacteriales</taxon>
        <taxon>Flavobacteriaceae</taxon>
        <taxon>Maribacter</taxon>
    </lineage>
</organism>
<reference evidence="3" key="1">
    <citation type="journal article" date="2019" name="Int. J. Syst. Evol. Microbiol.">
        <title>The Global Catalogue of Microorganisms (GCM) 10K type strain sequencing project: providing services to taxonomists for standard genome sequencing and annotation.</title>
        <authorList>
            <consortium name="The Broad Institute Genomics Platform"/>
            <consortium name="The Broad Institute Genome Sequencing Center for Infectious Disease"/>
            <person name="Wu L."/>
            <person name="Ma J."/>
        </authorList>
    </citation>
    <scope>NUCLEOTIDE SEQUENCE [LARGE SCALE GENOMIC DNA]</scope>
    <source>
        <strain evidence="3">CCUG 61948</strain>
    </source>
</reference>